<dbReference type="InterPro" id="IPR013762">
    <property type="entry name" value="Integrase-like_cat_sf"/>
</dbReference>
<evidence type="ECO:0000259" key="2">
    <source>
        <dbReference type="PROSITE" id="PS51898"/>
    </source>
</evidence>
<protein>
    <submittedName>
        <fullName evidence="3">Tyrosine-type recombinase/integrase</fullName>
    </submittedName>
</protein>
<evidence type="ECO:0000256" key="1">
    <source>
        <dbReference type="ARBA" id="ARBA00023172"/>
    </source>
</evidence>
<gene>
    <name evidence="3" type="ORF">ACFYU5_18740</name>
</gene>
<evidence type="ECO:0000313" key="4">
    <source>
        <dbReference type="Proteomes" id="UP001601442"/>
    </source>
</evidence>
<dbReference type="InterPro" id="IPR011010">
    <property type="entry name" value="DNA_brk_join_enz"/>
</dbReference>
<comment type="caution">
    <text evidence="3">The sequence shown here is derived from an EMBL/GenBank/DDBJ whole genome shotgun (WGS) entry which is preliminary data.</text>
</comment>
<dbReference type="InterPro" id="IPR002104">
    <property type="entry name" value="Integrase_catalytic"/>
</dbReference>
<feature type="domain" description="Tyr recombinase" evidence="2">
    <location>
        <begin position="202"/>
        <end position="416"/>
    </location>
</feature>
<evidence type="ECO:0000313" key="3">
    <source>
        <dbReference type="EMBL" id="MFF0498450.1"/>
    </source>
</evidence>
<proteinExistence type="predicted"/>
<dbReference type="Gene3D" id="1.10.443.10">
    <property type="entry name" value="Intergrase catalytic core"/>
    <property type="match status" value="1"/>
</dbReference>
<organism evidence="3 4">
    <name type="scientific">Nocardia aobensis</name>
    <dbReference type="NCBI Taxonomy" id="257277"/>
    <lineage>
        <taxon>Bacteria</taxon>
        <taxon>Bacillati</taxon>
        <taxon>Actinomycetota</taxon>
        <taxon>Actinomycetes</taxon>
        <taxon>Mycobacteriales</taxon>
        <taxon>Nocardiaceae</taxon>
        <taxon>Nocardia</taxon>
    </lineage>
</organism>
<dbReference type="PROSITE" id="PS51898">
    <property type="entry name" value="TYR_RECOMBINASE"/>
    <property type="match status" value="1"/>
</dbReference>
<reference evidence="3 4" key="1">
    <citation type="submission" date="2024-10" db="EMBL/GenBank/DDBJ databases">
        <title>The Natural Products Discovery Center: Release of the First 8490 Sequenced Strains for Exploring Actinobacteria Biosynthetic Diversity.</title>
        <authorList>
            <person name="Kalkreuter E."/>
            <person name="Kautsar S.A."/>
            <person name="Yang D."/>
            <person name="Bader C.D."/>
            <person name="Teijaro C.N."/>
            <person name="Fluegel L."/>
            <person name="Davis C.M."/>
            <person name="Simpson J.R."/>
            <person name="Lauterbach L."/>
            <person name="Steele A.D."/>
            <person name="Gui C."/>
            <person name="Meng S."/>
            <person name="Li G."/>
            <person name="Viehrig K."/>
            <person name="Ye F."/>
            <person name="Su P."/>
            <person name="Kiefer A.F."/>
            <person name="Nichols A."/>
            <person name="Cepeda A.J."/>
            <person name="Yan W."/>
            <person name="Fan B."/>
            <person name="Jiang Y."/>
            <person name="Adhikari A."/>
            <person name="Zheng C.-J."/>
            <person name="Schuster L."/>
            <person name="Cowan T.M."/>
            <person name="Smanski M.J."/>
            <person name="Chevrette M.G."/>
            <person name="De Carvalho L.P.S."/>
            <person name="Shen B."/>
        </authorList>
    </citation>
    <scope>NUCLEOTIDE SEQUENCE [LARGE SCALE GENOMIC DNA]</scope>
    <source>
        <strain evidence="3 4">NPDC004119</strain>
    </source>
</reference>
<keyword evidence="1" id="KW-0233">DNA recombination</keyword>
<sequence>MPREALEPGAFPPKDKVQPIKGKDGVWRLTNVRHRTISGSYVRTSAQGRTKQECVEEFTRRWEVNIRKGSVRQRLRDTTKFAPTDKLSALFARFDADQREKAEAGKIKLYTYEVYHRSIYPMKGGKSGAIKLDTELGGYTIGEMGNPAELHAYLCDIADLSPATAYRHHNILRVCYRIVTLEGMYTISPMTQVPTPDVTVANPQRALTEDERYGLVYMLSRKDDWVVGHNYVLAFGLTLLGTGLRPGEGLALRWCDLPDLDDPDVENAVLYVGGTMIRRRGLEAERQESRKTGEGSEYWITLPKWLTRELRAWKRICRPADEFEYLFTIDGRPLPVSRSHNPLEKLRAGTAMEWFSWGNLRDTVATEVAGRSGDDRNASAQLGHSAGATLTSRHYIDRRGFVHVTVDNSKWLEYLYPGESDSKVTLLESIHGTGTS</sequence>
<accession>A0ABW6P5N4</accession>
<keyword evidence="4" id="KW-1185">Reference proteome</keyword>
<dbReference type="SUPFAM" id="SSF56349">
    <property type="entry name" value="DNA breaking-rejoining enzymes"/>
    <property type="match status" value="1"/>
</dbReference>
<dbReference type="RefSeq" id="WP_387395856.1">
    <property type="nucleotide sequence ID" value="NZ_JBIAMT010000003.1"/>
</dbReference>
<dbReference type="Proteomes" id="UP001601442">
    <property type="component" value="Unassembled WGS sequence"/>
</dbReference>
<name>A0ABW6P5N4_9NOCA</name>
<dbReference type="EMBL" id="JBIAMT010000003">
    <property type="protein sequence ID" value="MFF0498450.1"/>
    <property type="molecule type" value="Genomic_DNA"/>
</dbReference>